<dbReference type="HOGENOM" id="CLU_577215_0_0_6"/>
<gene>
    <name evidence="2" type="ordered locus">LLO_1515</name>
</gene>
<dbReference type="Proteomes" id="UP000001060">
    <property type="component" value="Chromosome"/>
</dbReference>
<dbReference type="AlphaFoldDB" id="D3HSJ4"/>
<dbReference type="OrthoDB" id="5652959at2"/>
<sequence>MSKNPKEVARVTAGKIVKDLLDTPRDVSLTKQEVITLLNKHIEDAYLEVTPADITSLYKALSVLLHPDKQFSAIDPRLNSYLEKEELDLTGEPFKILNRINQKHLFKNAAKNPKDGFSSFIEYFEHLMTPMEESLNRYYQPFRFLAKASYGVLSIFIGAAAFMGIIGFFLSTIVLEISKKLINFTLNLLTNNQYTIELNNYLDPHFEEYKVLFLKNYRIQAIEQCRAQQNEEEAERIQVMSDEDLYTRIINAEVEARLQELFKQNISPFASNKEALEMQIRQELTNSLMNEINDNYKQLIKNNVFINDFTRLKLISLALYRAITKPLDEVEGNKFISVILRPLQIAASPLILGATTLIGVVGAITVGLVITEVGLSFIAKVAALALLNSPLYALDLGHYTAKQIKGCLYGNENCTFMNEGPRNLLMLEWHQDKSPTRTEEPPIHIRSLFSNLKSTVPTKTNDQELPRRHSVSC</sequence>
<keyword evidence="1" id="KW-0472">Membrane</keyword>
<evidence type="ECO:0000313" key="2">
    <source>
        <dbReference type="EMBL" id="CBJ11882.1"/>
    </source>
</evidence>
<organism evidence="2 3">
    <name type="scientific">Legionella longbeachae serogroup 1 (strain NSW150)</name>
    <dbReference type="NCBI Taxonomy" id="661367"/>
    <lineage>
        <taxon>Bacteria</taxon>
        <taxon>Pseudomonadati</taxon>
        <taxon>Pseudomonadota</taxon>
        <taxon>Gammaproteobacteria</taxon>
        <taxon>Legionellales</taxon>
        <taxon>Legionellaceae</taxon>
        <taxon>Legionella</taxon>
    </lineage>
</organism>
<proteinExistence type="predicted"/>
<feature type="transmembrane region" description="Helical" evidence="1">
    <location>
        <begin position="350"/>
        <end position="371"/>
    </location>
</feature>
<dbReference type="EMBL" id="FN650140">
    <property type="protein sequence ID" value="CBJ11882.1"/>
    <property type="molecule type" value="Genomic_DNA"/>
</dbReference>
<protein>
    <submittedName>
        <fullName evidence="2">Uncharacterized protein</fullName>
    </submittedName>
</protein>
<keyword evidence="3" id="KW-1185">Reference proteome</keyword>
<name>D3HSJ4_LEGLN</name>
<evidence type="ECO:0000256" key="1">
    <source>
        <dbReference type="SAM" id="Phobius"/>
    </source>
</evidence>
<reference evidence="2 3" key="1">
    <citation type="journal article" date="2010" name="PLoS Genet.">
        <title>Analysis of the Legionella longbeachae genome and transcriptome uncovers unique strategies to cause Legionnaires' disease.</title>
        <authorList>
            <person name="Cazalet C."/>
            <person name="Gomez-Valero L."/>
            <person name="Rusniok C."/>
            <person name="Lomma M."/>
            <person name="Dervins-Ravault D."/>
            <person name="Newton H."/>
            <person name="Sansom F."/>
            <person name="Jarraud S."/>
            <person name="Zidane N."/>
            <person name="Ma L."/>
            <person name="Bouchier C."/>
            <person name="Etienne J."/>
            <person name="Hartland E."/>
            <person name="Buchrieser C."/>
        </authorList>
    </citation>
    <scope>NUCLEOTIDE SEQUENCE [LARGE SCALE GENOMIC DNA]</scope>
    <source>
        <strain evidence="2 3">NSW150</strain>
    </source>
</reference>
<dbReference type="GeneID" id="40925742"/>
<dbReference type="STRING" id="661367.LLO_1515"/>
<feature type="transmembrane region" description="Helical" evidence="1">
    <location>
        <begin position="150"/>
        <end position="175"/>
    </location>
</feature>
<keyword evidence="1" id="KW-0812">Transmembrane</keyword>
<accession>D3HSJ4</accession>
<dbReference type="KEGG" id="llo:LLO_1515"/>
<dbReference type="RefSeq" id="WP_003631712.1">
    <property type="nucleotide sequence ID" value="NC_013861.1"/>
</dbReference>
<dbReference type="eggNOG" id="ENOG5031UHS">
    <property type="taxonomic scope" value="Bacteria"/>
</dbReference>
<keyword evidence="1" id="KW-1133">Transmembrane helix</keyword>
<evidence type="ECO:0000313" key="3">
    <source>
        <dbReference type="Proteomes" id="UP000001060"/>
    </source>
</evidence>